<dbReference type="InterPro" id="IPR029052">
    <property type="entry name" value="Metallo-depent_PP-like"/>
</dbReference>
<dbReference type="InterPro" id="IPR006146">
    <property type="entry name" value="5'-Nucleotdase_CS"/>
</dbReference>
<dbReference type="PROSITE" id="PS00785">
    <property type="entry name" value="5_NUCLEOTIDASE_1"/>
    <property type="match status" value="1"/>
</dbReference>
<dbReference type="RefSeq" id="WP_189583040.1">
    <property type="nucleotide sequence ID" value="NZ_BMYF01000015.1"/>
</dbReference>
<dbReference type="SUPFAM" id="SSF56300">
    <property type="entry name" value="Metallo-dependent phosphatases"/>
    <property type="match status" value="1"/>
</dbReference>
<keyword evidence="2" id="KW-0547">Nucleotide-binding</keyword>
<dbReference type="Proteomes" id="UP000642809">
    <property type="component" value="Unassembled WGS sequence"/>
</dbReference>
<dbReference type="PROSITE" id="PS00786">
    <property type="entry name" value="5_NUCLEOTIDASE_2"/>
    <property type="match status" value="1"/>
</dbReference>
<dbReference type="Pfam" id="PF00149">
    <property type="entry name" value="Metallophos"/>
    <property type="match status" value="1"/>
</dbReference>
<comment type="caution">
    <text evidence="4">The sequence shown here is derived from an EMBL/GenBank/DDBJ whole genome shotgun (WGS) entry which is preliminary data.</text>
</comment>
<feature type="domain" description="Calcineurin-like phosphoesterase" evidence="3">
    <location>
        <begin position="34"/>
        <end position="249"/>
    </location>
</feature>
<evidence type="ECO:0000313" key="4">
    <source>
        <dbReference type="EMBL" id="GHB42929.1"/>
    </source>
</evidence>
<comment type="similarity">
    <text evidence="1 2">Belongs to the 5'-nucleotidase family.</text>
</comment>
<dbReference type="PRINTS" id="PR01607">
    <property type="entry name" value="APYRASEFAMLY"/>
</dbReference>
<dbReference type="InterPro" id="IPR006179">
    <property type="entry name" value="5_nucleotidase/apyrase"/>
</dbReference>
<proteinExistence type="inferred from homology"/>
<reference evidence="4" key="2">
    <citation type="submission" date="2020-09" db="EMBL/GenBank/DDBJ databases">
        <authorList>
            <person name="Sun Q."/>
            <person name="Kim S."/>
        </authorList>
    </citation>
    <scope>NUCLEOTIDE SEQUENCE</scope>
    <source>
        <strain evidence="4">KCTC 23224</strain>
    </source>
</reference>
<dbReference type="GO" id="GO:0000166">
    <property type="term" value="F:nucleotide binding"/>
    <property type="evidence" value="ECO:0007669"/>
    <property type="project" value="UniProtKB-KW"/>
</dbReference>
<dbReference type="CDD" id="cd00845">
    <property type="entry name" value="MPP_UshA_N_like"/>
    <property type="match status" value="1"/>
</dbReference>
<organism evidence="4 5">
    <name type="scientific">Mongoliitalea lutea</name>
    <dbReference type="NCBI Taxonomy" id="849756"/>
    <lineage>
        <taxon>Bacteria</taxon>
        <taxon>Pseudomonadati</taxon>
        <taxon>Bacteroidota</taxon>
        <taxon>Cytophagia</taxon>
        <taxon>Cytophagales</taxon>
        <taxon>Cyclobacteriaceae</taxon>
        <taxon>Mongoliitalea</taxon>
    </lineage>
</organism>
<dbReference type="GO" id="GO:0046872">
    <property type="term" value="F:metal ion binding"/>
    <property type="evidence" value="ECO:0007669"/>
    <property type="project" value="InterPro"/>
</dbReference>
<gene>
    <name evidence="4" type="ORF">GCM10008106_25010</name>
</gene>
<reference evidence="4" key="1">
    <citation type="journal article" date="2014" name="Int. J. Syst. Evol. Microbiol.">
        <title>Complete genome sequence of Corynebacterium casei LMG S-19264T (=DSM 44701T), isolated from a smear-ripened cheese.</title>
        <authorList>
            <consortium name="US DOE Joint Genome Institute (JGI-PGF)"/>
            <person name="Walter F."/>
            <person name="Albersmeier A."/>
            <person name="Kalinowski J."/>
            <person name="Ruckert C."/>
        </authorList>
    </citation>
    <scope>NUCLEOTIDE SEQUENCE</scope>
    <source>
        <strain evidence="4">KCTC 23224</strain>
    </source>
</reference>
<keyword evidence="5" id="KW-1185">Reference proteome</keyword>
<dbReference type="EMBL" id="BMYF01000015">
    <property type="protein sequence ID" value="GHB42929.1"/>
    <property type="molecule type" value="Genomic_DNA"/>
</dbReference>
<name>A0A8J3CZ49_9BACT</name>
<keyword evidence="2" id="KW-0378">Hydrolase</keyword>
<evidence type="ECO:0000313" key="5">
    <source>
        <dbReference type="Proteomes" id="UP000642809"/>
    </source>
</evidence>
<dbReference type="GO" id="GO:0009166">
    <property type="term" value="P:nucleotide catabolic process"/>
    <property type="evidence" value="ECO:0007669"/>
    <property type="project" value="InterPro"/>
</dbReference>
<sequence>MNRRIFIKNTVLTGLGVSFLGNQLLAAPKSKKITILHTNDMHSRIEPFPNDGGRNSNLGGMNRLATVVDKIRSEEENVLLFDAGDVFQGTPYFNLYGGEIEFRLMSKMGYDAGTLGNHEFDNGLEGIANQLSHANFTHVISNYDFSDTILKNAFEPYRIFQKGGVKVGVFGLGIQLEGLVGKKNYGNTLYLDPVSVASEMVQELQRKKCDLIICLSHLGYSYRTNKIDDLKLASQVEGIHLIIGGHTHSFLEKPTEVAGPNGFQTLVNQVGTGALRLGKVDFTFDGRSPQAQINSKVIHI</sequence>
<dbReference type="AlphaFoldDB" id="A0A8J3CZ49"/>
<dbReference type="GO" id="GO:0030288">
    <property type="term" value="C:outer membrane-bounded periplasmic space"/>
    <property type="evidence" value="ECO:0007669"/>
    <property type="project" value="TreeGrafter"/>
</dbReference>
<evidence type="ECO:0000256" key="2">
    <source>
        <dbReference type="RuleBase" id="RU362119"/>
    </source>
</evidence>
<dbReference type="InterPro" id="IPR004843">
    <property type="entry name" value="Calcineurin-like_PHP"/>
</dbReference>
<dbReference type="Gene3D" id="3.60.21.10">
    <property type="match status" value="1"/>
</dbReference>
<protein>
    <submittedName>
        <fullName evidence="4">Metallophosphatase</fullName>
    </submittedName>
</protein>
<evidence type="ECO:0000256" key="1">
    <source>
        <dbReference type="ARBA" id="ARBA00006654"/>
    </source>
</evidence>
<dbReference type="GO" id="GO:0016788">
    <property type="term" value="F:hydrolase activity, acting on ester bonds"/>
    <property type="evidence" value="ECO:0007669"/>
    <property type="project" value="InterPro"/>
</dbReference>
<dbReference type="PANTHER" id="PTHR11575">
    <property type="entry name" value="5'-NUCLEOTIDASE-RELATED"/>
    <property type="match status" value="1"/>
</dbReference>
<accession>A0A8J3CZ49</accession>
<evidence type="ECO:0000259" key="3">
    <source>
        <dbReference type="Pfam" id="PF00149"/>
    </source>
</evidence>
<dbReference type="PANTHER" id="PTHR11575:SF24">
    <property type="entry name" value="5'-NUCLEOTIDASE"/>
    <property type="match status" value="1"/>
</dbReference>